<protein>
    <recommendedName>
        <fullName evidence="2">NB-ARC domain-containing protein</fullName>
    </recommendedName>
</protein>
<dbReference type="GO" id="GO:0043531">
    <property type="term" value="F:ADP binding"/>
    <property type="evidence" value="ECO:0007669"/>
    <property type="project" value="InterPro"/>
</dbReference>
<feature type="repeat" description="TPR" evidence="1">
    <location>
        <begin position="769"/>
        <end position="802"/>
    </location>
</feature>
<dbReference type="InterPro" id="IPR011990">
    <property type="entry name" value="TPR-like_helical_dom_sf"/>
</dbReference>
<dbReference type="AlphaFoldDB" id="A0A9P4PW74"/>
<dbReference type="Proteomes" id="UP000799441">
    <property type="component" value="Unassembled WGS sequence"/>
</dbReference>
<gene>
    <name evidence="3" type="ORF">K431DRAFT_29724</name>
</gene>
<dbReference type="InterPro" id="IPR029058">
    <property type="entry name" value="AB_hydrolase_fold"/>
</dbReference>
<dbReference type="InterPro" id="IPR027417">
    <property type="entry name" value="P-loop_NTPase"/>
</dbReference>
<feature type="non-terminal residue" evidence="3">
    <location>
        <position position="804"/>
    </location>
</feature>
<evidence type="ECO:0000313" key="4">
    <source>
        <dbReference type="Proteomes" id="UP000799441"/>
    </source>
</evidence>
<dbReference type="SUPFAM" id="SSF48452">
    <property type="entry name" value="TPR-like"/>
    <property type="match status" value="1"/>
</dbReference>
<dbReference type="Gene3D" id="3.40.50.300">
    <property type="entry name" value="P-loop containing nucleotide triphosphate hydrolases"/>
    <property type="match status" value="1"/>
</dbReference>
<dbReference type="Gene3D" id="3.40.50.1820">
    <property type="entry name" value="alpha/beta hydrolase"/>
    <property type="match status" value="1"/>
</dbReference>
<dbReference type="SUPFAM" id="SSF53474">
    <property type="entry name" value="alpha/beta-Hydrolases"/>
    <property type="match status" value="1"/>
</dbReference>
<dbReference type="InterPro" id="IPR019734">
    <property type="entry name" value="TPR_rpt"/>
</dbReference>
<dbReference type="Pfam" id="PF13424">
    <property type="entry name" value="TPR_12"/>
    <property type="match status" value="1"/>
</dbReference>
<dbReference type="OrthoDB" id="1658288at2759"/>
<evidence type="ECO:0000256" key="1">
    <source>
        <dbReference type="PROSITE-ProRule" id="PRU00339"/>
    </source>
</evidence>
<dbReference type="InterPro" id="IPR002182">
    <property type="entry name" value="NB-ARC"/>
</dbReference>
<keyword evidence="4" id="KW-1185">Reference proteome</keyword>
<dbReference type="EMBL" id="MU003896">
    <property type="protein sequence ID" value="KAF2716087.1"/>
    <property type="molecule type" value="Genomic_DNA"/>
</dbReference>
<reference evidence="3" key="1">
    <citation type="journal article" date="2020" name="Stud. Mycol.">
        <title>101 Dothideomycetes genomes: a test case for predicting lifestyles and emergence of pathogens.</title>
        <authorList>
            <person name="Haridas S."/>
            <person name="Albert R."/>
            <person name="Binder M."/>
            <person name="Bloem J."/>
            <person name="Labutti K."/>
            <person name="Salamov A."/>
            <person name="Andreopoulos B."/>
            <person name="Baker S."/>
            <person name="Barry K."/>
            <person name="Bills G."/>
            <person name="Bluhm B."/>
            <person name="Cannon C."/>
            <person name="Castanera R."/>
            <person name="Culley D."/>
            <person name="Daum C."/>
            <person name="Ezra D."/>
            <person name="Gonzalez J."/>
            <person name="Henrissat B."/>
            <person name="Kuo A."/>
            <person name="Liang C."/>
            <person name="Lipzen A."/>
            <person name="Lutzoni F."/>
            <person name="Magnuson J."/>
            <person name="Mondo S."/>
            <person name="Nolan M."/>
            <person name="Ohm R."/>
            <person name="Pangilinan J."/>
            <person name="Park H.-J."/>
            <person name="Ramirez L."/>
            <person name="Alfaro M."/>
            <person name="Sun H."/>
            <person name="Tritt A."/>
            <person name="Yoshinaga Y."/>
            <person name="Zwiers L.-H."/>
            <person name="Turgeon B."/>
            <person name="Goodwin S."/>
            <person name="Spatafora J."/>
            <person name="Crous P."/>
            <person name="Grigoriev I."/>
        </authorList>
    </citation>
    <scope>NUCLEOTIDE SEQUENCE</scope>
    <source>
        <strain evidence="3">CBS 116435</strain>
    </source>
</reference>
<dbReference type="Gene3D" id="1.25.40.10">
    <property type="entry name" value="Tetratricopeptide repeat domain"/>
    <property type="match status" value="1"/>
</dbReference>
<dbReference type="PANTHER" id="PTHR48182:SF3">
    <property type="entry name" value="DUF676 DOMAIN-CONTAINING PROTEIN"/>
    <property type="match status" value="1"/>
</dbReference>
<accession>A0A9P4PW74</accession>
<proteinExistence type="predicted"/>
<dbReference type="SUPFAM" id="SSF52540">
    <property type="entry name" value="P-loop containing nucleoside triphosphate hydrolases"/>
    <property type="match status" value="1"/>
</dbReference>
<evidence type="ECO:0000313" key="3">
    <source>
        <dbReference type="EMBL" id="KAF2716087.1"/>
    </source>
</evidence>
<feature type="domain" description="NB-ARC" evidence="2">
    <location>
        <begin position="355"/>
        <end position="479"/>
    </location>
</feature>
<comment type="caution">
    <text evidence="3">The sequence shown here is derived from an EMBL/GenBank/DDBJ whole genome shotgun (WGS) entry which is preliminary data.</text>
</comment>
<dbReference type="Pfam" id="PF00931">
    <property type="entry name" value="NB-ARC"/>
    <property type="match status" value="1"/>
</dbReference>
<dbReference type="PROSITE" id="PS50005">
    <property type="entry name" value="TPR"/>
    <property type="match status" value="1"/>
</dbReference>
<dbReference type="InterPro" id="IPR052374">
    <property type="entry name" value="SERAC1"/>
</dbReference>
<name>A0A9P4PW74_9PEZI</name>
<keyword evidence="1" id="KW-0802">TPR repeat</keyword>
<sequence>MPRAITAKDVGLKVLLDESKDDNGVEYDDAVDIVAVHGTGAHPDDTWCAIREPGLDVRDPNSYINWLIEPTMLPKVAPNARIMRYGYHSQWYGEERTKTSPSEIGQTLLLSLKHRRSECQRRPIIFVAHSFGGLAVISALRYAASSDDEPRSNIYKSTTGLVFFSTPFRGWGELVSEELLRTAKKKFGKGQVFEKDLRIRENGDKYLREIVDGYLEVVGKSSEKPKVACFYEQRPTAIASIVDKTQLHEKLMWVEESSGTLDIGGSVKKYSRDCDHLTMNKFWDPEQEAFLALTEAVEEMVKDGPKLLERRRRPLDTYRTPFVLTGIPNTDYFVERKAEMDKMDAAFPKIEGVVSRKVFVLYGTGGMGKTQLAANYARRQQNRFSAVIWLNGSSKDALQQSLASVVNRLPDRGSVTWPAHTPESDSIQQSMKAVFDWLSIPGNANWLLVYDNLDWDWQKEWDDISPQADQGNILITTRPDRSRKDGLCVGKVDNTLARRIIEERMGKQLQHVEDLLDMLQGLPLALVQAGAYLRTTNMQIPKYIQTYNETWTSLMEGQHRHPLTEYPDRSVLTTWQMSYNQVKSEEPKAAKLLDLWAFLSPNDIWDELATSNLHLLSYSSDFDSLSFLSGNENVFYECVRWLSQYSLVSADIAGTSHSIHPVVHAWSLHNVRTLGEEQLIFSFALHLVAVRAQEHNESTSRDSARRLVPHAKAVSKTLQSSNETNLTDCCSKIADFLYSWEKSEEVEKLYQRVLEEMERVWGPDHTSTLNTVNNLGNLYSKQGKMLEAEQMYKRALEGKEKAWG</sequence>
<dbReference type="PANTHER" id="PTHR48182">
    <property type="entry name" value="PROTEIN SERAC1"/>
    <property type="match status" value="1"/>
</dbReference>
<evidence type="ECO:0000259" key="2">
    <source>
        <dbReference type="Pfam" id="PF00931"/>
    </source>
</evidence>
<organism evidence="3 4">
    <name type="scientific">Polychaeton citri CBS 116435</name>
    <dbReference type="NCBI Taxonomy" id="1314669"/>
    <lineage>
        <taxon>Eukaryota</taxon>
        <taxon>Fungi</taxon>
        <taxon>Dikarya</taxon>
        <taxon>Ascomycota</taxon>
        <taxon>Pezizomycotina</taxon>
        <taxon>Dothideomycetes</taxon>
        <taxon>Dothideomycetidae</taxon>
        <taxon>Capnodiales</taxon>
        <taxon>Capnodiaceae</taxon>
        <taxon>Polychaeton</taxon>
    </lineage>
</organism>